<gene>
    <name evidence="1" type="ORF">B5M42_05240</name>
</gene>
<evidence type="ECO:0000313" key="1">
    <source>
        <dbReference type="EMBL" id="TFE90074.1"/>
    </source>
</evidence>
<reference evidence="1 2" key="1">
    <citation type="submission" date="2017-03" db="EMBL/GenBank/DDBJ databases">
        <title>Isolation of Levoglucosan Utilizing Bacteria.</title>
        <authorList>
            <person name="Arya A.S."/>
        </authorList>
    </citation>
    <scope>NUCLEOTIDE SEQUENCE [LARGE SCALE GENOMIC DNA]</scope>
    <source>
        <strain evidence="1 2">MEC069</strain>
    </source>
</reference>
<evidence type="ECO:0000313" key="2">
    <source>
        <dbReference type="Proteomes" id="UP000298246"/>
    </source>
</evidence>
<protein>
    <submittedName>
        <fullName evidence="1">Uncharacterized protein</fullName>
    </submittedName>
</protein>
<accession>A0A4Y8Q746</accession>
<organism evidence="1 2">
    <name type="scientific">Paenibacillus athensensis</name>
    <dbReference type="NCBI Taxonomy" id="1967502"/>
    <lineage>
        <taxon>Bacteria</taxon>
        <taxon>Bacillati</taxon>
        <taxon>Bacillota</taxon>
        <taxon>Bacilli</taxon>
        <taxon>Bacillales</taxon>
        <taxon>Paenibacillaceae</taxon>
        <taxon>Paenibacillus</taxon>
    </lineage>
</organism>
<dbReference type="OrthoDB" id="2891041at2"/>
<dbReference type="RefSeq" id="WP_134750478.1">
    <property type="nucleotide sequence ID" value="NZ_MYFO02000001.1"/>
</dbReference>
<comment type="caution">
    <text evidence="1">The sequence shown here is derived from an EMBL/GenBank/DDBJ whole genome shotgun (WGS) entry which is preliminary data.</text>
</comment>
<dbReference type="EMBL" id="MYFO01000005">
    <property type="protein sequence ID" value="TFE90074.1"/>
    <property type="molecule type" value="Genomic_DNA"/>
</dbReference>
<dbReference type="AlphaFoldDB" id="A0A4Y8Q746"/>
<sequence>MNFTSQDISIIERALQAAIGSEKESSRVRDYREVLGKLKENADLALDVPASVVSGELDGIRYDYDDSSDLL</sequence>
<dbReference type="Proteomes" id="UP000298246">
    <property type="component" value="Unassembled WGS sequence"/>
</dbReference>
<proteinExistence type="predicted"/>
<keyword evidence="2" id="KW-1185">Reference proteome</keyword>
<name>A0A4Y8Q746_9BACL</name>